<organism evidence="7 8">
    <name type="scientific">Saccharicrinis fermentans DSM 9555 = JCM 21142</name>
    <dbReference type="NCBI Taxonomy" id="869213"/>
    <lineage>
        <taxon>Bacteria</taxon>
        <taxon>Pseudomonadati</taxon>
        <taxon>Bacteroidota</taxon>
        <taxon>Bacteroidia</taxon>
        <taxon>Marinilabiliales</taxon>
        <taxon>Marinilabiliaceae</taxon>
        <taxon>Saccharicrinis</taxon>
    </lineage>
</organism>
<protein>
    <recommendedName>
        <fullName evidence="2">histidine kinase</fullName>
        <ecNumber evidence="2">2.7.13.3</ecNumber>
    </recommendedName>
</protein>
<dbReference type="InterPro" id="IPR003661">
    <property type="entry name" value="HisK_dim/P_dom"/>
</dbReference>
<evidence type="ECO:0000256" key="3">
    <source>
        <dbReference type="ARBA" id="ARBA00022553"/>
    </source>
</evidence>
<dbReference type="InterPro" id="IPR011123">
    <property type="entry name" value="Y_Y_Y"/>
</dbReference>
<dbReference type="PROSITE" id="PS50109">
    <property type="entry name" value="HIS_KIN"/>
    <property type="match status" value="1"/>
</dbReference>
<sequence length="971" mass="112316">MIRRQLKFYCCWLLFINAIGSAWANTNQSFQFKHFKYDDGLLSNTVNAIIQDEDEFMWFGTSEGLCRFDGYGFQNFTHIAGDNNSLNDNFISSIAEDTLRNCIWVVNSLGVSRLDKTTYKFRNYPISDTSKFHFSPFYRGTVCVDHRGNVWVEGFGKEYSEGLFKYIEDEDWFVNLSKQEGSVMQGLTCIYEDSNKKLWFGTDHALFSYNHSTESFHKINFRNPQIDSLHITCLFQGKDDKLWIGTYHDHSIYVLEDDSISLAFKSAYSNDDYNWISSLAIYNDQELFVAIKDLGIQVIDLSSGAKSLLQPDMYKPYGIKSKTPTVIYPDKSGNIWIGSYNNGVNFLDKHKKKFNLYQFNYTDSGLLSNNVRAFFEDSDGELWVGTKEGGGISKFNPEDGTFINYKADRFNPSWLDNDIVICISELEKGKLLVGTYGGGIYLFNKAKETFSKFAMPNDGKNSISNKYVYALYKDEDARIWIGSNSTVDIYDKNTNTFSHLPGVNYARCFMDNGDAILIGTWTKGLYIYEKSKKTIENYRFKHPQLQKDKNVRINGMARDNEGYVWMGTNKGLLRFSGKGEEELLFTQNDGLPNNYICAVQVDDYNNVWASTKIGIIKYNYNKESVRVYNKYDGLQSNVFEEFVSLKTRDGYILFSGLNGFNMFYPDSIKDNTNPPEIHLTDFRILNEKVQIGGDKSPLKKHIDLTDQITLKNAQSSFSFEFVAVNYTSPEKSQYLYMLEGYDKDWQRAGVTKIANYTKVPAGKYSFKVKASNGDGVWSEDVKNIKVKVKPPFSRSIPAFVLYFVLLVMFLAAYRRFVKNSTTQKNRLAEEIKENKRLEDLSRKRIRFFTNISHELRTPLTLIASPLERLVNYNTNDKQLTSLIHIMNRNAQRLMRIVNQLMDFRRIEENRIQLKVVETDIVKYVKDVLANFNDIANNRSLKLNFQTNVPNIRDGLMKVSWIRYCLTFCRMR</sequence>
<dbReference type="SMART" id="SM00388">
    <property type="entry name" value="HisKA"/>
    <property type="match status" value="1"/>
</dbReference>
<keyword evidence="5" id="KW-0732">Signal</keyword>
<dbReference type="Gene3D" id="1.10.287.130">
    <property type="match status" value="1"/>
</dbReference>
<dbReference type="InterPro" id="IPR013783">
    <property type="entry name" value="Ig-like_fold"/>
</dbReference>
<evidence type="ECO:0000256" key="1">
    <source>
        <dbReference type="ARBA" id="ARBA00000085"/>
    </source>
</evidence>
<dbReference type="PANTHER" id="PTHR43547:SF2">
    <property type="entry name" value="HYBRID SIGNAL TRANSDUCTION HISTIDINE KINASE C"/>
    <property type="match status" value="1"/>
</dbReference>
<comment type="caution">
    <text evidence="7">The sequence shown here is derived from an EMBL/GenBank/DDBJ whole genome shotgun (WGS) entry which is preliminary data.</text>
</comment>
<gene>
    <name evidence="7" type="ORF">JCM21142_1605</name>
</gene>
<dbReference type="SUPFAM" id="SSF63829">
    <property type="entry name" value="Calcium-dependent phosphotriesterase"/>
    <property type="match status" value="3"/>
</dbReference>
<dbReference type="Pfam" id="PF07495">
    <property type="entry name" value="Y_Y_Y"/>
    <property type="match status" value="1"/>
</dbReference>
<dbReference type="Pfam" id="PF00512">
    <property type="entry name" value="HisKA"/>
    <property type="match status" value="1"/>
</dbReference>
<dbReference type="InterPro" id="IPR005467">
    <property type="entry name" value="His_kinase_dom"/>
</dbReference>
<reference evidence="7 8" key="1">
    <citation type="journal article" date="2014" name="Genome Announc.">
        <title>Draft Genome Sequence of Cytophaga fermentans JCM 21142T, a Facultative Anaerobe Isolated from Marine Mud.</title>
        <authorList>
            <person name="Starns D."/>
            <person name="Oshima K."/>
            <person name="Suda W."/>
            <person name="Iino T."/>
            <person name="Yuki M."/>
            <person name="Inoue J."/>
            <person name="Kitamura K."/>
            <person name="Iida T."/>
            <person name="Darby A."/>
            <person name="Hattori M."/>
            <person name="Ohkuma M."/>
        </authorList>
    </citation>
    <scope>NUCLEOTIDE SEQUENCE [LARGE SCALE GENOMIC DNA]</scope>
    <source>
        <strain evidence="7 8">JCM 21142</strain>
    </source>
</reference>
<dbReference type="EMBL" id="BAMD01000004">
    <property type="protein sequence ID" value="GAF01981.1"/>
    <property type="molecule type" value="Genomic_DNA"/>
</dbReference>
<dbReference type="Pfam" id="PF07494">
    <property type="entry name" value="Reg_prop"/>
    <property type="match status" value="5"/>
</dbReference>
<name>W7YBX6_9BACT</name>
<feature type="transmembrane region" description="Helical" evidence="4">
    <location>
        <begin position="796"/>
        <end position="816"/>
    </location>
</feature>
<dbReference type="Gene3D" id="2.130.10.10">
    <property type="entry name" value="YVTN repeat-like/Quinoprotein amine dehydrogenase"/>
    <property type="match status" value="3"/>
</dbReference>
<dbReference type="GO" id="GO:0000155">
    <property type="term" value="F:phosphorelay sensor kinase activity"/>
    <property type="evidence" value="ECO:0007669"/>
    <property type="project" value="InterPro"/>
</dbReference>
<dbReference type="STRING" id="869213.GCA_000517085_01501"/>
<dbReference type="SUPFAM" id="SSF47384">
    <property type="entry name" value="Homodimeric domain of signal transducing histidine kinase"/>
    <property type="match status" value="1"/>
</dbReference>
<dbReference type="eggNOG" id="COG3292">
    <property type="taxonomic scope" value="Bacteria"/>
</dbReference>
<dbReference type="AlphaFoldDB" id="W7YBX6"/>
<keyword evidence="3" id="KW-0597">Phosphoprotein</keyword>
<evidence type="ECO:0000259" key="6">
    <source>
        <dbReference type="PROSITE" id="PS50109"/>
    </source>
</evidence>
<dbReference type="OrthoDB" id="717811at2"/>
<dbReference type="CDD" id="cd00082">
    <property type="entry name" value="HisKA"/>
    <property type="match status" value="1"/>
</dbReference>
<accession>W7YBX6</accession>
<proteinExistence type="predicted"/>
<keyword evidence="4" id="KW-0472">Membrane</keyword>
<dbReference type="PANTHER" id="PTHR43547">
    <property type="entry name" value="TWO-COMPONENT HISTIDINE KINASE"/>
    <property type="match status" value="1"/>
</dbReference>
<keyword evidence="4" id="KW-1133">Transmembrane helix</keyword>
<dbReference type="InterPro" id="IPR015943">
    <property type="entry name" value="WD40/YVTN_repeat-like_dom_sf"/>
</dbReference>
<evidence type="ECO:0000313" key="7">
    <source>
        <dbReference type="EMBL" id="GAF01981.1"/>
    </source>
</evidence>
<dbReference type="Gene3D" id="2.60.40.10">
    <property type="entry name" value="Immunoglobulins"/>
    <property type="match status" value="1"/>
</dbReference>
<keyword evidence="8" id="KW-1185">Reference proteome</keyword>
<evidence type="ECO:0000256" key="4">
    <source>
        <dbReference type="SAM" id="Phobius"/>
    </source>
</evidence>
<evidence type="ECO:0000313" key="8">
    <source>
        <dbReference type="Proteomes" id="UP000019402"/>
    </source>
</evidence>
<keyword evidence="4" id="KW-0812">Transmembrane</keyword>
<dbReference type="eggNOG" id="COG5002">
    <property type="taxonomic scope" value="Bacteria"/>
</dbReference>
<feature type="signal peptide" evidence="5">
    <location>
        <begin position="1"/>
        <end position="24"/>
    </location>
</feature>
<feature type="chain" id="PRO_5004904116" description="histidine kinase" evidence="5">
    <location>
        <begin position="25"/>
        <end position="971"/>
    </location>
</feature>
<comment type="catalytic activity">
    <reaction evidence="1">
        <text>ATP + protein L-histidine = ADP + protein N-phospho-L-histidine.</text>
        <dbReference type="EC" id="2.7.13.3"/>
    </reaction>
</comment>
<dbReference type="FunFam" id="1.10.287.130:FF:000045">
    <property type="entry name" value="Two-component system sensor histidine kinase/response regulator"/>
    <property type="match status" value="1"/>
</dbReference>
<evidence type="ECO:0000256" key="5">
    <source>
        <dbReference type="SAM" id="SignalP"/>
    </source>
</evidence>
<dbReference type="FunFam" id="2.60.40.10:FF:000791">
    <property type="entry name" value="Two-component system sensor histidine kinase/response regulator"/>
    <property type="match status" value="1"/>
</dbReference>
<dbReference type="InterPro" id="IPR011110">
    <property type="entry name" value="Reg_prop"/>
</dbReference>
<dbReference type="EC" id="2.7.13.3" evidence="2"/>
<dbReference type="RefSeq" id="WP_044212118.1">
    <property type="nucleotide sequence ID" value="NZ_BAMD01000004.1"/>
</dbReference>
<dbReference type="Proteomes" id="UP000019402">
    <property type="component" value="Unassembled WGS sequence"/>
</dbReference>
<feature type="domain" description="Histidine kinase" evidence="6">
    <location>
        <begin position="850"/>
        <end position="945"/>
    </location>
</feature>
<dbReference type="InterPro" id="IPR036097">
    <property type="entry name" value="HisK_dim/P_sf"/>
</dbReference>
<evidence type="ECO:0000256" key="2">
    <source>
        <dbReference type="ARBA" id="ARBA00012438"/>
    </source>
</evidence>